<dbReference type="AlphaFoldDB" id="A0A160TYB8"/>
<dbReference type="Gene3D" id="2.60.40.10">
    <property type="entry name" value="Immunoglobulins"/>
    <property type="match status" value="1"/>
</dbReference>
<proteinExistence type="predicted"/>
<dbReference type="InterPro" id="IPR014756">
    <property type="entry name" value="Ig_E-set"/>
</dbReference>
<accession>A0A160TYB8</accession>
<evidence type="ECO:0000313" key="1">
    <source>
        <dbReference type="EMBL" id="CUS56700.1"/>
    </source>
</evidence>
<organism evidence="1">
    <name type="scientific">hydrothermal vent metagenome</name>
    <dbReference type="NCBI Taxonomy" id="652676"/>
    <lineage>
        <taxon>unclassified sequences</taxon>
        <taxon>metagenomes</taxon>
        <taxon>ecological metagenomes</taxon>
    </lineage>
</organism>
<sequence length="37" mass="4331">MSFELDPEGADMAELRAVVMRGSRPLTETWLYRWSTK</sequence>
<dbReference type="InterPro" id="IPR013783">
    <property type="entry name" value="Ig-like_fold"/>
</dbReference>
<gene>
    <name evidence="1" type="ORF">MGWOODY_Hyp287</name>
</gene>
<reference evidence="1" key="1">
    <citation type="submission" date="2015-10" db="EMBL/GenBank/DDBJ databases">
        <authorList>
            <person name="Gilbert D.G."/>
        </authorList>
    </citation>
    <scope>NUCLEOTIDE SEQUENCE</scope>
</reference>
<name>A0A160TYB8_9ZZZZ</name>
<protein>
    <submittedName>
        <fullName evidence="1">Uncharacterized protein</fullName>
    </submittedName>
</protein>
<dbReference type="SUPFAM" id="SSF81296">
    <property type="entry name" value="E set domains"/>
    <property type="match status" value="1"/>
</dbReference>
<dbReference type="EMBL" id="CZQD01000031">
    <property type="protein sequence ID" value="CUS56700.1"/>
    <property type="molecule type" value="Genomic_DNA"/>
</dbReference>